<proteinExistence type="predicted"/>
<dbReference type="EMBL" id="JBBPBN010000015">
    <property type="protein sequence ID" value="KAK9022897.1"/>
    <property type="molecule type" value="Genomic_DNA"/>
</dbReference>
<accession>A0ABR2SD87</accession>
<organism evidence="1 2">
    <name type="scientific">Hibiscus sabdariffa</name>
    <name type="common">roselle</name>
    <dbReference type="NCBI Taxonomy" id="183260"/>
    <lineage>
        <taxon>Eukaryota</taxon>
        <taxon>Viridiplantae</taxon>
        <taxon>Streptophyta</taxon>
        <taxon>Embryophyta</taxon>
        <taxon>Tracheophyta</taxon>
        <taxon>Spermatophyta</taxon>
        <taxon>Magnoliopsida</taxon>
        <taxon>eudicotyledons</taxon>
        <taxon>Gunneridae</taxon>
        <taxon>Pentapetalae</taxon>
        <taxon>rosids</taxon>
        <taxon>malvids</taxon>
        <taxon>Malvales</taxon>
        <taxon>Malvaceae</taxon>
        <taxon>Malvoideae</taxon>
        <taxon>Hibiscus</taxon>
    </lineage>
</organism>
<sequence>MPWSGSRQILILVIEFRKTINTLKNVDDRNNNNIIVSFHADLSPPLGDRLIERRTHDVQNEGNLHLHPRDRDRHEAPRLYPTRSALDPDIRFFLGFAPIRDRVLAVHGLFCQRQKLSILLCQRLHGLACYGGDMEVLVREKGGGFGLGLA</sequence>
<name>A0ABR2SD87_9ROSI</name>
<gene>
    <name evidence="1" type="ORF">V6N11_003135</name>
</gene>
<comment type="caution">
    <text evidence="1">The sequence shown here is derived from an EMBL/GenBank/DDBJ whole genome shotgun (WGS) entry which is preliminary data.</text>
</comment>
<evidence type="ECO:0000313" key="1">
    <source>
        <dbReference type="EMBL" id="KAK9022897.1"/>
    </source>
</evidence>
<protein>
    <submittedName>
        <fullName evidence="1">Uncharacterized protein</fullName>
    </submittedName>
</protein>
<evidence type="ECO:0000313" key="2">
    <source>
        <dbReference type="Proteomes" id="UP001396334"/>
    </source>
</evidence>
<reference evidence="1 2" key="1">
    <citation type="journal article" date="2024" name="G3 (Bethesda)">
        <title>Genome assembly of Hibiscus sabdariffa L. provides insights into metabolisms of medicinal natural products.</title>
        <authorList>
            <person name="Kim T."/>
        </authorList>
    </citation>
    <scope>NUCLEOTIDE SEQUENCE [LARGE SCALE GENOMIC DNA]</scope>
    <source>
        <strain evidence="1">TK-2024</strain>
        <tissue evidence="1">Old leaves</tissue>
    </source>
</reference>
<dbReference type="Proteomes" id="UP001396334">
    <property type="component" value="Unassembled WGS sequence"/>
</dbReference>
<keyword evidence="2" id="KW-1185">Reference proteome</keyword>